<dbReference type="STRING" id="929556.Solca_1957"/>
<organism evidence="2 3">
    <name type="scientific">Solitalea canadensis (strain ATCC 29591 / DSM 3403 / JCM 21819 / LMG 8368 / NBRC 15130 / NCIMB 12057 / USAM 9D)</name>
    <name type="common">Flexibacter canadensis</name>
    <dbReference type="NCBI Taxonomy" id="929556"/>
    <lineage>
        <taxon>Bacteria</taxon>
        <taxon>Pseudomonadati</taxon>
        <taxon>Bacteroidota</taxon>
        <taxon>Sphingobacteriia</taxon>
        <taxon>Sphingobacteriales</taxon>
        <taxon>Sphingobacteriaceae</taxon>
        <taxon>Solitalea</taxon>
    </lineage>
</organism>
<evidence type="ECO:0000313" key="2">
    <source>
        <dbReference type="EMBL" id="AFD07016.1"/>
    </source>
</evidence>
<proteinExistence type="predicted"/>
<name>H8KU36_SOLCM</name>
<sequence length="46" mass="5305">MREPHEERENRGNFLIGKEFSGSFFVIFIVSVIVLMGLAYLLGFLK</sequence>
<dbReference type="RefSeq" id="WP_014680243.1">
    <property type="nucleotide sequence ID" value="NC_017770.1"/>
</dbReference>
<protein>
    <submittedName>
        <fullName evidence="2">Uncharacterized protein</fullName>
    </submittedName>
</protein>
<gene>
    <name evidence="2" type="ordered locus">Solca_1957</name>
</gene>
<keyword evidence="1" id="KW-1133">Transmembrane helix</keyword>
<dbReference type="AlphaFoldDB" id="H8KU36"/>
<evidence type="ECO:0000256" key="1">
    <source>
        <dbReference type="SAM" id="Phobius"/>
    </source>
</evidence>
<dbReference type="Proteomes" id="UP000007590">
    <property type="component" value="Chromosome"/>
</dbReference>
<keyword evidence="1" id="KW-0812">Transmembrane</keyword>
<keyword evidence="3" id="KW-1185">Reference proteome</keyword>
<evidence type="ECO:0000313" key="3">
    <source>
        <dbReference type="Proteomes" id="UP000007590"/>
    </source>
</evidence>
<dbReference type="KEGG" id="scn:Solca_1957"/>
<feature type="transmembrane region" description="Helical" evidence="1">
    <location>
        <begin position="20"/>
        <end position="45"/>
    </location>
</feature>
<dbReference type="HOGENOM" id="CLU_3189101_0_0_10"/>
<keyword evidence="1" id="KW-0472">Membrane</keyword>
<accession>H8KU36</accession>
<dbReference type="EMBL" id="CP003349">
    <property type="protein sequence ID" value="AFD07016.1"/>
    <property type="molecule type" value="Genomic_DNA"/>
</dbReference>
<reference evidence="2" key="1">
    <citation type="submission" date="2012-02" db="EMBL/GenBank/DDBJ databases">
        <title>The complete genome of Solitalea canadensis DSM 3403.</title>
        <authorList>
            <consortium name="US DOE Joint Genome Institute (JGI-PGF)"/>
            <person name="Lucas S."/>
            <person name="Copeland A."/>
            <person name="Lapidus A."/>
            <person name="Glavina del Rio T."/>
            <person name="Dalin E."/>
            <person name="Tice H."/>
            <person name="Bruce D."/>
            <person name="Goodwin L."/>
            <person name="Pitluck S."/>
            <person name="Peters L."/>
            <person name="Ovchinnikova G."/>
            <person name="Lu M."/>
            <person name="Kyrpides N."/>
            <person name="Mavromatis K."/>
            <person name="Ivanova N."/>
            <person name="Brettin T."/>
            <person name="Detter J.C."/>
            <person name="Han C."/>
            <person name="Larimer F."/>
            <person name="Land M."/>
            <person name="Hauser L."/>
            <person name="Markowitz V."/>
            <person name="Cheng J.-F."/>
            <person name="Hugenholtz P."/>
            <person name="Woyke T."/>
            <person name="Wu D."/>
            <person name="Spring S."/>
            <person name="Schroeder M."/>
            <person name="Kopitz M."/>
            <person name="Brambilla E."/>
            <person name="Klenk H.-P."/>
            <person name="Eisen J.A."/>
        </authorList>
    </citation>
    <scope>NUCLEOTIDE SEQUENCE</scope>
    <source>
        <strain evidence="2">DSM 3403</strain>
    </source>
</reference>